<name>X1KC29_9ZZZZ</name>
<comment type="caution">
    <text evidence="1">The sequence shown here is derived from an EMBL/GenBank/DDBJ whole genome shotgun (WGS) entry which is preliminary data.</text>
</comment>
<reference evidence="1" key="1">
    <citation type="journal article" date="2014" name="Front. Microbiol.">
        <title>High frequency of phylogenetically diverse reductive dehalogenase-homologous genes in deep subseafloor sedimentary metagenomes.</title>
        <authorList>
            <person name="Kawai M."/>
            <person name="Futagami T."/>
            <person name="Toyoda A."/>
            <person name="Takaki Y."/>
            <person name="Nishi S."/>
            <person name="Hori S."/>
            <person name="Arai W."/>
            <person name="Tsubouchi T."/>
            <person name="Morono Y."/>
            <person name="Uchiyama I."/>
            <person name="Ito T."/>
            <person name="Fujiyama A."/>
            <person name="Inagaki F."/>
            <person name="Takami H."/>
        </authorList>
    </citation>
    <scope>NUCLEOTIDE SEQUENCE</scope>
    <source>
        <strain evidence="1">Expedition CK06-06</strain>
    </source>
</reference>
<sequence>EIKNLIENQNIPTNKIGRIKEHWDLIINLGKTPKNTIAEFIFPIEDINFIEGGKEIIAGREFEFQTVRSPFASLIKGDKERYIAINETLKVNSSVFFNPREIILEF</sequence>
<feature type="non-terminal residue" evidence="1">
    <location>
        <position position="1"/>
    </location>
</feature>
<evidence type="ECO:0000313" key="1">
    <source>
        <dbReference type="EMBL" id="GAI04557.1"/>
    </source>
</evidence>
<accession>X1KC29</accession>
<organism evidence="1">
    <name type="scientific">marine sediment metagenome</name>
    <dbReference type="NCBI Taxonomy" id="412755"/>
    <lineage>
        <taxon>unclassified sequences</taxon>
        <taxon>metagenomes</taxon>
        <taxon>ecological metagenomes</taxon>
    </lineage>
</organism>
<dbReference type="EMBL" id="BARV01009832">
    <property type="protein sequence ID" value="GAI04557.1"/>
    <property type="molecule type" value="Genomic_DNA"/>
</dbReference>
<protein>
    <submittedName>
        <fullName evidence="1">Uncharacterized protein</fullName>
    </submittedName>
</protein>
<dbReference type="AlphaFoldDB" id="X1KC29"/>
<gene>
    <name evidence="1" type="ORF">S06H3_19245</name>
</gene>
<proteinExistence type="predicted"/>